<keyword evidence="12" id="KW-1185">Reference proteome</keyword>
<evidence type="ECO:0000313" key="12">
    <source>
        <dbReference type="Proteomes" id="UP000177894"/>
    </source>
</evidence>
<evidence type="ECO:0000256" key="7">
    <source>
        <dbReference type="ARBA" id="ARBA00023306"/>
    </source>
</evidence>
<dbReference type="GO" id="GO:0051301">
    <property type="term" value="P:cell division"/>
    <property type="evidence" value="ECO:0007669"/>
    <property type="project" value="UniProtKB-KW"/>
</dbReference>
<proteinExistence type="predicted"/>
<dbReference type="InterPro" id="IPR050487">
    <property type="entry name" value="FtsQ_DivIB"/>
</dbReference>
<dbReference type="EMBL" id="CP017603">
    <property type="protein sequence ID" value="AOY77426.1"/>
    <property type="molecule type" value="Genomic_DNA"/>
</dbReference>
<dbReference type="Proteomes" id="UP000177894">
    <property type="component" value="Chromosome"/>
</dbReference>
<accession>A0AAC9RPK1</accession>
<evidence type="ECO:0000256" key="5">
    <source>
        <dbReference type="ARBA" id="ARBA00022989"/>
    </source>
</evidence>
<dbReference type="InterPro" id="IPR005548">
    <property type="entry name" value="Cell_div_FtsQ/DivIB_C"/>
</dbReference>
<evidence type="ECO:0000256" key="3">
    <source>
        <dbReference type="ARBA" id="ARBA00022618"/>
    </source>
</evidence>
<name>A0AAC9RPK1_9CLOT</name>
<evidence type="ECO:0000256" key="4">
    <source>
        <dbReference type="ARBA" id="ARBA00022692"/>
    </source>
</evidence>
<dbReference type="Proteomes" id="UP000192478">
    <property type="component" value="Chromosome"/>
</dbReference>
<evidence type="ECO:0000256" key="2">
    <source>
        <dbReference type="ARBA" id="ARBA00022475"/>
    </source>
</evidence>
<dbReference type="KEGG" id="cfm:BJL90_17155"/>
<dbReference type="PANTHER" id="PTHR37820">
    <property type="entry name" value="CELL DIVISION PROTEIN DIVIB"/>
    <property type="match status" value="1"/>
</dbReference>
<keyword evidence="5 8" id="KW-1133">Transmembrane helix</keyword>
<reference evidence="10 12" key="1">
    <citation type="submission" date="2016-10" db="EMBL/GenBank/DDBJ databases">
        <title>Complete Genome Sequence of Acetogen Clostridium formicoaceticum ATCC 27076.</title>
        <authorList>
            <person name="Bao T."/>
            <person name="Cheng C."/>
            <person name="Zhao J."/>
            <person name="Yang S.-T."/>
            <person name="Wang J."/>
            <person name="Wang M."/>
        </authorList>
    </citation>
    <scope>NUCLEOTIDE SEQUENCE [LARGE SCALE GENOMIC DNA]</scope>
    <source>
        <strain evidence="10 12">ATCC 27076</strain>
    </source>
</reference>
<evidence type="ECO:0000313" key="11">
    <source>
        <dbReference type="EMBL" id="ARE87980.1"/>
    </source>
</evidence>
<organism evidence="11 13">
    <name type="scientific">Clostridium formicaceticum</name>
    <dbReference type="NCBI Taxonomy" id="1497"/>
    <lineage>
        <taxon>Bacteria</taxon>
        <taxon>Bacillati</taxon>
        <taxon>Bacillota</taxon>
        <taxon>Clostridia</taxon>
        <taxon>Eubacteriales</taxon>
        <taxon>Clostridiaceae</taxon>
        <taxon>Clostridium</taxon>
    </lineage>
</organism>
<evidence type="ECO:0000259" key="9">
    <source>
        <dbReference type="PROSITE" id="PS51779"/>
    </source>
</evidence>
<evidence type="ECO:0000256" key="1">
    <source>
        <dbReference type="ARBA" id="ARBA00004370"/>
    </source>
</evidence>
<evidence type="ECO:0000256" key="6">
    <source>
        <dbReference type="ARBA" id="ARBA00023136"/>
    </source>
</evidence>
<dbReference type="Pfam" id="PF08478">
    <property type="entry name" value="POTRA_1"/>
    <property type="match status" value="1"/>
</dbReference>
<dbReference type="EMBL" id="CP020559">
    <property type="protein sequence ID" value="ARE87980.1"/>
    <property type="molecule type" value="Genomic_DNA"/>
</dbReference>
<sequence>MEYLEKKREKQRIKNIRKRKIKKFLTAFFFIIVFFLWGIYFLLQSDLLNLKKIEVQGNIILTTEEIIDTGQLFLNRNIFQYKLIDIEKNLLSHPFIKEVSLQRKLPNRIIVTVREREKYAIIPYMGSYIYIDQDKVVLQVSENYLAEDLILITGVEFQSFNLGDQVDISKEPLLDAAIELIEASKLVTIGELISEINIGQEDYIKLVTFDGIEVLIGNKTDMAYSVLALKEVLTNLYTRNIKSVIVDMRYKGQISIRNRENWEEN</sequence>
<protein>
    <submittedName>
        <fullName evidence="11">Cell division protein DivIB</fullName>
    </submittedName>
    <submittedName>
        <fullName evidence="10">Peptidase S33</fullName>
    </submittedName>
</protein>
<dbReference type="InterPro" id="IPR034746">
    <property type="entry name" value="POTRA"/>
</dbReference>
<keyword evidence="7" id="KW-0131">Cell cycle</keyword>
<dbReference type="Gene3D" id="3.10.20.310">
    <property type="entry name" value="membrane protein fhac"/>
    <property type="match status" value="1"/>
</dbReference>
<dbReference type="GO" id="GO:0005886">
    <property type="term" value="C:plasma membrane"/>
    <property type="evidence" value="ECO:0007669"/>
    <property type="project" value="TreeGrafter"/>
</dbReference>
<dbReference type="Pfam" id="PF03799">
    <property type="entry name" value="FtsQ_DivIB_C"/>
    <property type="match status" value="1"/>
</dbReference>
<evidence type="ECO:0000256" key="8">
    <source>
        <dbReference type="SAM" id="Phobius"/>
    </source>
</evidence>
<dbReference type="PROSITE" id="PS51779">
    <property type="entry name" value="POTRA"/>
    <property type="match status" value="1"/>
</dbReference>
<gene>
    <name evidence="11" type="primary">divIB</name>
    <name evidence="10" type="ORF">BJL90_17155</name>
    <name evidence="11" type="ORF">CLFO_23810</name>
</gene>
<dbReference type="AlphaFoldDB" id="A0AAC9RPK1"/>
<feature type="domain" description="POTRA" evidence="9">
    <location>
        <begin position="48"/>
        <end position="116"/>
    </location>
</feature>
<dbReference type="RefSeq" id="WP_070970879.1">
    <property type="nucleotide sequence ID" value="NZ_CP017603.1"/>
</dbReference>
<evidence type="ECO:0000313" key="13">
    <source>
        <dbReference type="Proteomes" id="UP000192478"/>
    </source>
</evidence>
<comment type="subcellular location">
    <subcellularLocation>
        <location evidence="1">Membrane</location>
    </subcellularLocation>
</comment>
<keyword evidence="6 8" id="KW-0472">Membrane</keyword>
<keyword evidence="3 11" id="KW-0132">Cell division</keyword>
<dbReference type="InterPro" id="IPR013685">
    <property type="entry name" value="POTRA_FtsQ_type"/>
</dbReference>
<dbReference type="PANTHER" id="PTHR37820:SF1">
    <property type="entry name" value="CELL DIVISION PROTEIN FTSQ"/>
    <property type="match status" value="1"/>
</dbReference>
<feature type="transmembrane region" description="Helical" evidence="8">
    <location>
        <begin position="21"/>
        <end position="43"/>
    </location>
</feature>
<keyword evidence="4 8" id="KW-0812">Transmembrane</keyword>
<keyword evidence="2" id="KW-1003">Cell membrane</keyword>
<evidence type="ECO:0000313" key="10">
    <source>
        <dbReference type="EMBL" id="AOY77426.1"/>
    </source>
</evidence>
<reference evidence="11 13" key="2">
    <citation type="submission" date="2017-03" db="EMBL/GenBank/DDBJ databases">
        <title>Complete sequence of Clostridium formicaceticum DSM 92.</title>
        <authorList>
            <person name="Poehlein A."/>
            <person name="Karl M."/>
            <person name="Bengelsdorf F.R."/>
            <person name="Duerre P."/>
            <person name="Daniel R."/>
        </authorList>
    </citation>
    <scope>NUCLEOTIDE SEQUENCE [LARGE SCALE GENOMIC DNA]</scope>
    <source>
        <strain evidence="11 13">DSM 92</strain>
    </source>
</reference>